<dbReference type="Pfam" id="PF01235">
    <property type="entry name" value="Na_Ala_symp"/>
    <property type="match status" value="1"/>
</dbReference>
<keyword evidence="6 9" id="KW-0769">Symport</keyword>
<feature type="transmembrane region" description="Helical" evidence="9">
    <location>
        <begin position="214"/>
        <end position="234"/>
    </location>
</feature>
<keyword evidence="3 9" id="KW-0813">Transport</keyword>
<keyword evidence="11" id="KW-1185">Reference proteome</keyword>
<keyword evidence="5 9" id="KW-0812">Transmembrane</keyword>
<dbReference type="PANTHER" id="PTHR30330:SF1">
    <property type="entry name" value="AMINO-ACID CARRIER PROTEIN ALST"/>
    <property type="match status" value="1"/>
</dbReference>
<reference evidence="10" key="1">
    <citation type="journal article" date="2014" name="Int. J. Syst. Evol. Microbiol.">
        <title>Complete genome sequence of Corynebacterium casei LMG S-19264T (=DSM 44701T), isolated from a smear-ripened cheese.</title>
        <authorList>
            <consortium name="US DOE Joint Genome Institute (JGI-PGF)"/>
            <person name="Walter F."/>
            <person name="Albersmeier A."/>
            <person name="Kalinowski J."/>
            <person name="Ruckert C."/>
        </authorList>
    </citation>
    <scope>NUCLEOTIDE SEQUENCE</scope>
    <source>
        <strain evidence="10">CGMCC 1.15758</strain>
    </source>
</reference>
<dbReference type="EMBL" id="BMJS01000002">
    <property type="protein sequence ID" value="GGF89818.1"/>
    <property type="molecule type" value="Genomic_DNA"/>
</dbReference>
<keyword evidence="9" id="KW-0997">Cell inner membrane</keyword>
<feature type="transmembrane region" description="Helical" evidence="9">
    <location>
        <begin position="307"/>
        <end position="331"/>
    </location>
</feature>
<evidence type="ECO:0000256" key="2">
    <source>
        <dbReference type="ARBA" id="ARBA00009261"/>
    </source>
</evidence>
<proteinExistence type="inferred from homology"/>
<dbReference type="NCBIfam" id="TIGR00835">
    <property type="entry name" value="agcS"/>
    <property type="match status" value="1"/>
</dbReference>
<gene>
    <name evidence="10" type="primary">agcS-2</name>
    <name evidence="10" type="ORF">GCM10010995_03970</name>
</gene>
<feature type="transmembrane region" description="Helical" evidence="9">
    <location>
        <begin position="414"/>
        <end position="436"/>
    </location>
</feature>
<sequence>MLGIESVLSFIVDTLNYYLWGYVLIYLLIAVGLFFTVRLKLIQVRQFGHILKLMFGSRKSRDGQISSFQAFCMSLGSRVGAGNIAGVAVAIYLGGPGAIFWMWLLAVIGMATAFSEATLAQLYKQKSGSTFFVGGPAYYIEKGLKNRFLGVCFAVSLIIAFGFVFNAVQANTMVLAVNEAFGVQKEILAIVIAVATALIIGGGIWRISKFCEVAVPIMALLYLVLAVVIIGMNLSKVPEVFVLIFHSAFGLETAGAGVLGFTIGAAIENGIKRGLFSNEAGMGSAANAAATASPLPKHPAAQGYIQMFSVFTDTLVICTITALIVLLSGVFEPNSNVTGIALAQSALASQIGASGSWVLAVILIFFAFTSIVANYSYAENNILYITKSRLVLNIMRGCVILFVLFGSLTQVALVWNMADVAMGVMAIINLIAILLLSKKVLAVVQDYQRQLKSGKEIVFQSNDYDAWK</sequence>
<feature type="transmembrane region" description="Helical" evidence="9">
    <location>
        <begin position="148"/>
        <end position="167"/>
    </location>
</feature>
<dbReference type="RefSeq" id="WP_117001495.1">
    <property type="nucleotide sequence ID" value="NZ_BMJS01000002.1"/>
</dbReference>
<evidence type="ECO:0000313" key="10">
    <source>
        <dbReference type="EMBL" id="GGF89818.1"/>
    </source>
</evidence>
<comment type="subcellular location">
    <subcellularLocation>
        <location evidence="9">Cell inner membrane</location>
        <topology evidence="9">Multi-pass membrane protein</topology>
    </subcellularLocation>
    <subcellularLocation>
        <location evidence="1">Cell membrane</location>
        <topology evidence="1">Multi-pass membrane protein</topology>
    </subcellularLocation>
</comment>
<dbReference type="PRINTS" id="PR00175">
    <property type="entry name" value="NAALASMPORT"/>
</dbReference>
<accession>A0A8J2Z2N0</accession>
<feature type="transmembrane region" description="Helical" evidence="9">
    <location>
        <begin position="351"/>
        <end position="378"/>
    </location>
</feature>
<reference evidence="10" key="2">
    <citation type="submission" date="2020-09" db="EMBL/GenBank/DDBJ databases">
        <authorList>
            <person name="Sun Q."/>
            <person name="Zhou Y."/>
        </authorList>
    </citation>
    <scope>NUCLEOTIDE SEQUENCE</scope>
    <source>
        <strain evidence="10">CGMCC 1.15758</strain>
    </source>
</reference>
<dbReference type="PANTHER" id="PTHR30330">
    <property type="entry name" value="AGSS FAMILY TRANSPORTER, SODIUM-ALANINE"/>
    <property type="match status" value="1"/>
</dbReference>
<dbReference type="InterPro" id="IPR001463">
    <property type="entry name" value="Na/Ala_symport"/>
</dbReference>
<dbReference type="Gene3D" id="1.20.1740.10">
    <property type="entry name" value="Amino acid/polyamine transporter I"/>
    <property type="match status" value="1"/>
</dbReference>
<feature type="transmembrane region" description="Helical" evidence="9">
    <location>
        <begin position="17"/>
        <end position="37"/>
    </location>
</feature>
<keyword evidence="4" id="KW-1003">Cell membrane</keyword>
<evidence type="ECO:0000256" key="8">
    <source>
        <dbReference type="ARBA" id="ARBA00023136"/>
    </source>
</evidence>
<feature type="transmembrane region" description="Helical" evidence="9">
    <location>
        <begin position="99"/>
        <end position="119"/>
    </location>
</feature>
<dbReference type="AlphaFoldDB" id="A0A8J2Z2N0"/>
<dbReference type="Proteomes" id="UP000636949">
    <property type="component" value="Unassembled WGS sequence"/>
</dbReference>
<feature type="transmembrane region" description="Helical" evidence="9">
    <location>
        <begin position="390"/>
        <end position="408"/>
    </location>
</feature>
<dbReference type="GO" id="GO:0005886">
    <property type="term" value="C:plasma membrane"/>
    <property type="evidence" value="ECO:0007669"/>
    <property type="project" value="UniProtKB-SubCell"/>
</dbReference>
<keyword evidence="7 9" id="KW-1133">Transmembrane helix</keyword>
<dbReference type="OrthoDB" id="9806926at2"/>
<evidence type="ECO:0000256" key="7">
    <source>
        <dbReference type="ARBA" id="ARBA00022989"/>
    </source>
</evidence>
<evidence type="ECO:0000256" key="3">
    <source>
        <dbReference type="ARBA" id="ARBA00022448"/>
    </source>
</evidence>
<protein>
    <submittedName>
        <fullName evidence="10">Sodium:alanine symporter</fullName>
    </submittedName>
</protein>
<feature type="transmembrane region" description="Helical" evidence="9">
    <location>
        <begin position="240"/>
        <end position="267"/>
    </location>
</feature>
<evidence type="ECO:0000256" key="6">
    <source>
        <dbReference type="ARBA" id="ARBA00022847"/>
    </source>
</evidence>
<evidence type="ECO:0000256" key="9">
    <source>
        <dbReference type="RuleBase" id="RU363064"/>
    </source>
</evidence>
<keyword evidence="8 9" id="KW-0472">Membrane</keyword>
<comment type="similarity">
    <text evidence="2 9">Belongs to the alanine or glycine:cation symporter (AGCS) (TC 2.A.25) family.</text>
</comment>
<evidence type="ECO:0000256" key="5">
    <source>
        <dbReference type="ARBA" id="ARBA00022692"/>
    </source>
</evidence>
<comment type="caution">
    <text evidence="10">The sequence shown here is derived from an EMBL/GenBank/DDBJ whole genome shotgun (WGS) entry which is preliminary data.</text>
</comment>
<feature type="transmembrane region" description="Helical" evidence="9">
    <location>
        <begin position="187"/>
        <end position="207"/>
    </location>
</feature>
<feature type="transmembrane region" description="Helical" evidence="9">
    <location>
        <begin position="68"/>
        <end position="93"/>
    </location>
</feature>
<dbReference type="GO" id="GO:0005283">
    <property type="term" value="F:amino acid:sodium symporter activity"/>
    <property type="evidence" value="ECO:0007669"/>
    <property type="project" value="InterPro"/>
</dbReference>
<evidence type="ECO:0000256" key="4">
    <source>
        <dbReference type="ARBA" id="ARBA00022475"/>
    </source>
</evidence>
<dbReference type="FunFam" id="1.20.1740.10:FF:000004">
    <property type="entry name" value="Sodium:alanine symporter family protein"/>
    <property type="match status" value="1"/>
</dbReference>
<name>A0A8J2Z2N0_9GAMM</name>
<evidence type="ECO:0000256" key="1">
    <source>
        <dbReference type="ARBA" id="ARBA00004651"/>
    </source>
</evidence>
<dbReference type="PROSITE" id="PS00873">
    <property type="entry name" value="NA_ALANINE_SYMP"/>
    <property type="match status" value="1"/>
</dbReference>
<organism evidence="10 11">
    <name type="scientific">Cysteiniphilum litorale</name>
    <dbReference type="NCBI Taxonomy" id="2056700"/>
    <lineage>
        <taxon>Bacteria</taxon>
        <taxon>Pseudomonadati</taxon>
        <taxon>Pseudomonadota</taxon>
        <taxon>Gammaproteobacteria</taxon>
        <taxon>Thiotrichales</taxon>
        <taxon>Fastidiosibacteraceae</taxon>
        <taxon>Cysteiniphilum</taxon>
    </lineage>
</organism>
<evidence type="ECO:0000313" key="11">
    <source>
        <dbReference type="Proteomes" id="UP000636949"/>
    </source>
</evidence>